<gene>
    <name evidence="1" type="ORF">uav_031</name>
</gene>
<sequence length="78" mass="9098">MTSDQKINNIRWYLTRGKEVTCRDSKLYYAFTGFGALSAWFGDMTITHEQFRELQAEFQALEKEAYQCTDSLSLRLSS</sequence>
<evidence type="ECO:0000313" key="2">
    <source>
        <dbReference type="Proteomes" id="UP001058093"/>
    </source>
</evidence>
<dbReference type="EMBL" id="MZ605293">
    <property type="protein sequence ID" value="QYW06567.1"/>
    <property type="molecule type" value="Genomic_DNA"/>
</dbReference>
<accession>A0A975YYK9</accession>
<proteinExistence type="predicted"/>
<evidence type="ECO:0000313" key="1">
    <source>
        <dbReference type="EMBL" id="QYW06567.1"/>
    </source>
</evidence>
<name>A0A975YYK9_9CAUD</name>
<keyword evidence="2" id="KW-1185">Reference proteome</keyword>
<dbReference type="Proteomes" id="UP001058093">
    <property type="component" value="Segment"/>
</dbReference>
<reference evidence="1" key="1">
    <citation type="submission" date="2021-07" db="EMBL/GenBank/DDBJ databases">
        <title>Complete genome sequence and phylogenomic analysis of the two lytic bacteriophage isolated from terrestrial biotopes of Antarctica.</title>
        <authorList>
            <person name="Holovan V."/>
            <person name="Rabalski L."/>
            <person name="Zlatohurska M."/>
            <person name="Andriichuk O."/>
            <person name="Budzanivska I."/>
            <person name="Shevchenko O."/>
            <person name="Gupalo A."/>
        </authorList>
    </citation>
    <scope>NUCLEOTIDE SEQUENCE</scope>
</reference>
<organism evidence="1 2">
    <name type="scientific">Pseudomonas phage UAVern</name>
    <dbReference type="NCBI Taxonomy" id="2856997"/>
    <lineage>
        <taxon>Viruses</taxon>
        <taxon>Duplodnaviria</taxon>
        <taxon>Heunggongvirae</taxon>
        <taxon>Uroviricota</taxon>
        <taxon>Caudoviricetes</taxon>
        <taxon>Vandenendeviridae</taxon>
        <taxon>Gorskivirinae</taxon>
        <taxon>Uavernvirus</taxon>
        <taxon>Uavernvirus uavern</taxon>
    </lineage>
</organism>
<protein>
    <submittedName>
        <fullName evidence="1">Uncharacterized protein</fullName>
    </submittedName>
</protein>